<evidence type="ECO:0000313" key="1">
    <source>
        <dbReference type="EMBL" id="RLZ06660.1"/>
    </source>
</evidence>
<sequence>MKFNIFKSIFRNNKNSDSMDKKAEELDELGLLKNELMEYDKNVDFYYTNLINSLILYTYNSIELESLAPILIDPLTELYEELDYAFLPVCFETVFRNAKIDIEFKEQLLRFKNQVDEIPNEIWDYEFIDNHEKWFEVKKSAEKILTNIGIQHRLFDCKNHQVLDMNDNVIYQKPDTNEK</sequence>
<reference evidence="1 2" key="1">
    <citation type="submission" date="2018-10" db="EMBL/GenBank/DDBJ databases">
        <authorList>
            <person name="Chen X."/>
        </authorList>
    </citation>
    <scope>NUCLEOTIDE SEQUENCE [LARGE SCALE GENOMIC DNA]</scope>
    <source>
        <strain evidence="1 2">YIM 102668</strain>
    </source>
</reference>
<name>A0A3L9M0H8_9FLAO</name>
<keyword evidence="2" id="KW-1185">Reference proteome</keyword>
<proteinExistence type="predicted"/>
<dbReference type="EMBL" id="RDOJ01000023">
    <property type="protein sequence ID" value="RLZ06660.1"/>
    <property type="molecule type" value="Genomic_DNA"/>
</dbReference>
<comment type="caution">
    <text evidence="1">The sequence shown here is derived from an EMBL/GenBank/DDBJ whole genome shotgun (WGS) entry which is preliminary data.</text>
</comment>
<gene>
    <name evidence="1" type="ORF">EAH69_12685</name>
</gene>
<dbReference type="Proteomes" id="UP000275348">
    <property type="component" value="Unassembled WGS sequence"/>
</dbReference>
<evidence type="ECO:0000313" key="2">
    <source>
        <dbReference type="Proteomes" id="UP000275348"/>
    </source>
</evidence>
<dbReference type="AlphaFoldDB" id="A0A3L9M0H8"/>
<protein>
    <submittedName>
        <fullName evidence="1">Uncharacterized protein</fullName>
    </submittedName>
</protein>
<organism evidence="1 2">
    <name type="scientific">Faecalibacter macacae</name>
    <dbReference type="NCBI Taxonomy" id="1859289"/>
    <lineage>
        <taxon>Bacteria</taxon>
        <taxon>Pseudomonadati</taxon>
        <taxon>Bacteroidota</taxon>
        <taxon>Flavobacteriia</taxon>
        <taxon>Flavobacteriales</taxon>
        <taxon>Weeksellaceae</taxon>
        <taxon>Faecalibacter</taxon>
    </lineage>
</organism>
<accession>A0A3L9M0H8</accession>